<dbReference type="PANTHER" id="PTHR43512:SF7">
    <property type="entry name" value="TRANSLATION FACTOR GUF1, MITOCHONDRIAL"/>
    <property type="match status" value="1"/>
</dbReference>
<feature type="region of interest" description="Disordered" evidence="2">
    <location>
        <begin position="202"/>
        <end position="222"/>
    </location>
</feature>
<dbReference type="Gene3D" id="2.40.30.10">
    <property type="entry name" value="Translation factors"/>
    <property type="match status" value="1"/>
</dbReference>
<dbReference type="STRING" id="1051891.A0A0C3Q9Y1"/>
<sequence>MSAAGATDREGKRDSNGCGTSALSRTLTMAKVPWQIGSSVSRLTGIGISNIIRAIIDRVPPPTAQRDQKLKALLFYSSYDRYRGVISLFSLQDGQIKKGKSFNKLTLAAVPDRKCPGVRRCQGGEARPSHTRLRQVPSLTTFTRTQSNGSMASKEISTCKIFTATTGTSAKPPGTSAAKTNMPPLERQLLDSDMMEDVSDALEEGRGPRKSPALRKQLKAGEEVEADWKNRNTNSYDKPLETNGTRRINAIGDITDALDQNPQIRSKSQTKLEDNRELALAYSTNVEQPRR</sequence>
<dbReference type="AlphaFoldDB" id="A0A0C3Q9Y1"/>
<gene>
    <name evidence="3" type="ORF">M407DRAFT_218128</name>
</gene>
<evidence type="ECO:0000256" key="2">
    <source>
        <dbReference type="SAM" id="MobiDB-lite"/>
    </source>
</evidence>
<dbReference type="EMBL" id="KN823135">
    <property type="protein sequence ID" value="KIO21551.1"/>
    <property type="molecule type" value="Genomic_DNA"/>
</dbReference>
<evidence type="ECO:0000313" key="4">
    <source>
        <dbReference type="Proteomes" id="UP000054248"/>
    </source>
</evidence>
<accession>A0A0C3Q9Y1</accession>
<proteinExistence type="predicted"/>
<dbReference type="GO" id="GO:0005525">
    <property type="term" value="F:GTP binding"/>
    <property type="evidence" value="ECO:0007669"/>
    <property type="project" value="InterPro"/>
</dbReference>
<reference evidence="3 4" key="1">
    <citation type="submission" date="2014-04" db="EMBL/GenBank/DDBJ databases">
        <authorList>
            <consortium name="DOE Joint Genome Institute"/>
            <person name="Kuo A."/>
            <person name="Girlanda M."/>
            <person name="Perotto S."/>
            <person name="Kohler A."/>
            <person name="Nagy L.G."/>
            <person name="Floudas D."/>
            <person name="Copeland A."/>
            <person name="Barry K.W."/>
            <person name="Cichocki N."/>
            <person name="Veneault-Fourrey C."/>
            <person name="LaButti K."/>
            <person name="Lindquist E.A."/>
            <person name="Lipzen A."/>
            <person name="Lundell T."/>
            <person name="Morin E."/>
            <person name="Murat C."/>
            <person name="Sun H."/>
            <person name="Tunlid A."/>
            <person name="Henrissat B."/>
            <person name="Grigoriev I.V."/>
            <person name="Hibbett D.S."/>
            <person name="Martin F."/>
            <person name="Nordberg H.P."/>
            <person name="Cantor M.N."/>
            <person name="Hua S.X."/>
        </authorList>
    </citation>
    <scope>NUCLEOTIDE SEQUENCE [LARGE SCALE GENOMIC DNA]</scope>
    <source>
        <strain evidence="3 4">MUT 4182</strain>
    </source>
</reference>
<keyword evidence="1" id="KW-0648">Protein biosynthesis</keyword>
<dbReference type="InterPro" id="IPR006297">
    <property type="entry name" value="EF-4"/>
</dbReference>
<dbReference type="SUPFAM" id="SSF50447">
    <property type="entry name" value="Translation proteins"/>
    <property type="match status" value="1"/>
</dbReference>
<dbReference type="InterPro" id="IPR009000">
    <property type="entry name" value="Transl_B-barrel_sf"/>
</dbReference>
<organism evidence="3 4">
    <name type="scientific">Tulasnella calospora MUT 4182</name>
    <dbReference type="NCBI Taxonomy" id="1051891"/>
    <lineage>
        <taxon>Eukaryota</taxon>
        <taxon>Fungi</taxon>
        <taxon>Dikarya</taxon>
        <taxon>Basidiomycota</taxon>
        <taxon>Agaricomycotina</taxon>
        <taxon>Agaricomycetes</taxon>
        <taxon>Cantharellales</taxon>
        <taxon>Tulasnellaceae</taxon>
        <taxon>Tulasnella</taxon>
    </lineage>
</organism>
<dbReference type="GO" id="GO:0097177">
    <property type="term" value="F:mitochondrial ribosome binding"/>
    <property type="evidence" value="ECO:0007669"/>
    <property type="project" value="TreeGrafter"/>
</dbReference>
<dbReference type="PANTHER" id="PTHR43512">
    <property type="entry name" value="TRANSLATION FACTOR GUF1-RELATED"/>
    <property type="match status" value="1"/>
</dbReference>
<name>A0A0C3Q9Y1_9AGAM</name>
<dbReference type="GO" id="GO:0045727">
    <property type="term" value="P:positive regulation of translation"/>
    <property type="evidence" value="ECO:0007669"/>
    <property type="project" value="TreeGrafter"/>
</dbReference>
<dbReference type="GO" id="GO:0005739">
    <property type="term" value="C:mitochondrion"/>
    <property type="evidence" value="ECO:0007669"/>
    <property type="project" value="TreeGrafter"/>
</dbReference>
<reference evidence="4" key="2">
    <citation type="submission" date="2015-01" db="EMBL/GenBank/DDBJ databases">
        <title>Evolutionary Origins and Diversification of the Mycorrhizal Mutualists.</title>
        <authorList>
            <consortium name="DOE Joint Genome Institute"/>
            <consortium name="Mycorrhizal Genomics Consortium"/>
            <person name="Kohler A."/>
            <person name="Kuo A."/>
            <person name="Nagy L.G."/>
            <person name="Floudas D."/>
            <person name="Copeland A."/>
            <person name="Barry K.W."/>
            <person name="Cichocki N."/>
            <person name="Veneault-Fourrey C."/>
            <person name="LaButti K."/>
            <person name="Lindquist E.A."/>
            <person name="Lipzen A."/>
            <person name="Lundell T."/>
            <person name="Morin E."/>
            <person name="Murat C."/>
            <person name="Riley R."/>
            <person name="Ohm R."/>
            <person name="Sun H."/>
            <person name="Tunlid A."/>
            <person name="Henrissat B."/>
            <person name="Grigoriev I.V."/>
            <person name="Hibbett D.S."/>
            <person name="Martin F."/>
        </authorList>
    </citation>
    <scope>NUCLEOTIDE SEQUENCE [LARGE SCALE GENOMIC DNA]</scope>
    <source>
        <strain evidence="4">MUT 4182</strain>
    </source>
</reference>
<feature type="compositionally biased region" description="Basic residues" evidence="2">
    <location>
        <begin position="208"/>
        <end position="218"/>
    </location>
</feature>
<feature type="region of interest" description="Disordered" evidence="2">
    <location>
        <begin position="261"/>
        <end position="291"/>
    </location>
</feature>
<dbReference type="GO" id="GO:0006412">
    <property type="term" value="P:translation"/>
    <property type="evidence" value="ECO:0007669"/>
    <property type="project" value="UniProtKB-KW"/>
</dbReference>
<dbReference type="HOGENOM" id="CLU_957100_0_0_1"/>
<protein>
    <submittedName>
        <fullName evidence="3">Uncharacterized protein</fullName>
    </submittedName>
</protein>
<dbReference type="Proteomes" id="UP000054248">
    <property type="component" value="Unassembled WGS sequence"/>
</dbReference>
<feature type="compositionally biased region" description="Polar residues" evidence="2">
    <location>
        <begin position="282"/>
        <end position="291"/>
    </location>
</feature>
<evidence type="ECO:0000256" key="1">
    <source>
        <dbReference type="ARBA" id="ARBA00022917"/>
    </source>
</evidence>
<feature type="region of interest" description="Disordered" evidence="2">
    <location>
        <begin position="1"/>
        <end position="20"/>
    </location>
</feature>
<evidence type="ECO:0000313" key="3">
    <source>
        <dbReference type="EMBL" id="KIO21551.1"/>
    </source>
</evidence>
<keyword evidence="4" id="KW-1185">Reference proteome</keyword>
<dbReference type="OrthoDB" id="3264586at2759"/>